<organism evidence="3 4">
    <name type="scientific">Phaeoacremonium minimum (strain UCR-PA7)</name>
    <name type="common">Esca disease fungus</name>
    <name type="synonym">Togninia minima</name>
    <dbReference type="NCBI Taxonomy" id="1286976"/>
    <lineage>
        <taxon>Eukaryota</taxon>
        <taxon>Fungi</taxon>
        <taxon>Dikarya</taxon>
        <taxon>Ascomycota</taxon>
        <taxon>Pezizomycotina</taxon>
        <taxon>Sordariomycetes</taxon>
        <taxon>Sordariomycetidae</taxon>
        <taxon>Togniniales</taxon>
        <taxon>Togniniaceae</taxon>
        <taxon>Phaeoacremonium</taxon>
    </lineage>
</organism>
<dbReference type="Gene3D" id="1.25.40.10">
    <property type="entry name" value="Tetratricopeptide repeat domain"/>
    <property type="match status" value="1"/>
</dbReference>
<dbReference type="KEGG" id="tmn:UCRPA7_7624"/>
<dbReference type="SUPFAM" id="SSF48452">
    <property type="entry name" value="TPR-like"/>
    <property type="match status" value="1"/>
</dbReference>
<dbReference type="EMBL" id="KB933309">
    <property type="protein sequence ID" value="EON96808.1"/>
    <property type="molecule type" value="Genomic_DNA"/>
</dbReference>
<dbReference type="Proteomes" id="UP000014074">
    <property type="component" value="Unassembled WGS sequence"/>
</dbReference>
<evidence type="ECO:0000256" key="1">
    <source>
        <dbReference type="PROSITE-ProRule" id="PRU00339"/>
    </source>
</evidence>
<accession>R8BBY1</accession>
<evidence type="ECO:0000313" key="4">
    <source>
        <dbReference type="Proteomes" id="UP000014074"/>
    </source>
</evidence>
<dbReference type="InterPro" id="IPR019734">
    <property type="entry name" value="TPR_rpt"/>
</dbReference>
<keyword evidence="4" id="KW-1185">Reference proteome</keyword>
<dbReference type="GeneID" id="19328400"/>
<feature type="repeat" description="TPR" evidence="1">
    <location>
        <begin position="50"/>
        <end position="83"/>
    </location>
</feature>
<gene>
    <name evidence="3" type="ORF">UCRPA7_7624</name>
</gene>
<dbReference type="HOGENOM" id="CLU_040959_2_1_1"/>
<proteinExistence type="predicted"/>
<evidence type="ECO:0000256" key="2">
    <source>
        <dbReference type="SAM" id="MobiDB-lite"/>
    </source>
</evidence>
<dbReference type="SMART" id="SM00028">
    <property type="entry name" value="TPR"/>
    <property type="match status" value="2"/>
</dbReference>
<reference evidence="4" key="1">
    <citation type="journal article" date="2013" name="Genome Announc.">
        <title>Draft genome sequence of the ascomycete Phaeoacremonium aleophilum strain UCR-PA7, a causal agent of the esca disease complex in grapevines.</title>
        <authorList>
            <person name="Blanco-Ulate B."/>
            <person name="Rolshausen P."/>
            <person name="Cantu D."/>
        </authorList>
    </citation>
    <scope>NUCLEOTIDE SEQUENCE [LARGE SCALE GENOMIC DNA]</scope>
    <source>
        <strain evidence="4">UCR-PA7</strain>
    </source>
</reference>
<keyword evidence="1" id="KW-0802">TPR repeat</keyword>
<dbReference type="eggNOG" id="ENOG502QSAH">
    <property type="taxonomic scope" value="Eukaryota"/>
</dbReference>
<dbReference type="InterPro" id="IPR011990">
    <property type="entry name" value="TPR-like_helical_dom_sf"/>
</dbReference>
<feature type="region of interest" description="Disordered" evidence="2">
    <location>
        <begin position="338"/>
        <end position="375"/>
    </location>
</feature>
<dbReference type="CDD" id="cd24142">
    <property type="entry name" value="ACL4-like"/>
    <property type="match status" value="1"/>
</dbReference>
<dbReference type="PROSITE" id="PS50005">
    <property type="entry name" value="TPR"/>
    <property type="match status" value="1"/>
</dbReference>
<evidence type="ECO:0000313" key="3">
    <source>
        <dbReference type="EMBL" id="EON96808.1"/>
    </source>
</evidence>
<dbReference type="Pfam" id="PF13181">
    <property type="entry name" value="TPR_8"/>
    <property type="match status" value="1"/>
</dbReference>
<feature type="compositionally biased region" description="Acidic residues" evidence="2">
    <location>
        <begin position="351"/>
        <end position="375"/>
    </location>
</feature>
<dbReference type="Pfam" id="PF13432">
    <property type="entry name" value="TPR_16"/>
    <property type="match status" value="1"/>
</dbReference>
<protein>
    <submittedName>
        <fullName evidence="3">Putative tpr domain-containing protein</fullName>
    </submittedName>
</protein>
<dbReference type="RefSeq" id="XP_007918342.1">
    <property type="nucleotide sequence ID" value="XM_007920151.1"/>
</dbReference>
<dbReference type="OrthoDB" id="1914839at2759"/>
<sequence>MAPTRPRPLRSPKQLLQDAIAKLEQGDALAAAALAKDALTATGEDGDRAGAACALLGEIYVELGEIEKARSFFLRAAEVDKEGTLPEELGGGPEKFLWLAQLSEDGGQDSVSWFERGTAALRHQIQAATEALAETRRKGGPKSVEEALGAREDEKKRKLAETLCAVAEVYMTDLSWEADAEARCEALVTEATMVAPELPDAWQTVANVRISQTKVDEAKAALERSLALWEDLPPEHPSVPAFATRVGLVRLLLEVEDEDKAIEVVERLLAEDDESVEAWYLGGLGLFTTGEKAKAKDVGDKWKSHWRAARQSLNQCLRLFQLQEYEDDRLGDHAKELLESIAKELGPAPADGEEDDDGWEDTDGDEDDEDEDMED</sequence>
<name>R8BBY1_PHAM7</name>
<dbReference type="AlphaFoldDB" id="R8BBY1"/>